<gene>
    <name evidence="7" type="ORF">ACFL27_02350</name>
</gene>
<dbReference type="InterPro" id="IPR045569">
    <property type="entry name" value="Metalloprtase-TldD/E_C"/>
</dbReference>
<evidence type="ECO:0000313" key="8">
    <source>
        <dbReference type="Proteomes" id="UP001594351"/>
    </source>
</evidence>
<dbReference type="Proteomes" id="UP001594351">
    <property type="component" value="Unassembled WGS sequence"/>
</dbReference>
<evidence type="ECO:0000256" key="3">
    <source>
        <dbReference type="ARBA" id="ARBA00022801"/>
    </source>
</evidence>
<proteinExistence type="inferred from homology"/>
<accession>A0ABV6YS46</accession>
<evidence type="ECO:0000256" key="4">
    <source>
        <dbReference type="ARBA" id="ARBA00023049"/>
    </source>
</evidence>
<dbReference type="Pfam" id="PF01523">
    <property type="entry name" value="PmbA_TldD_1st"/>
    <property type="match status" value="1"/>
</dbReference>
<keyword evidence="2" id="KW-0645">Protease</keyword>
<protein>
    <submittedName>
        <fullName evidence="7">TldD/PmbA family protein</fullName>
    </submittedName>
</protein>
<comment type="similarity">
    <text evidence="1">Belongs to the peptidase U62 family.</text>
</comment>
<sequence length="458" mass="50427">MKSMDLSPYATFFKDYTELRAQENRNYQIVLVNGDIMSNFSGSKSGICARVYRQGVWGFSSNPEVSSEAIKQTVQSAAHNASFLHSREQKGAGPLPVVQAVSQEDFTTSIIRRSRAEIMEFLREIDDFIIQNCPKLSSRTLILSGLDMEKTLLTSEGSSAFSMIPRTILVVMLSVERQGEPFELYSLHGGFGQYEDNFLEPLTFGLILEQYDHLLRKSEGVYAETGFKECILDADLAGILAHEAIGHTTEADFVLGGSIASEYLDEEVASPLITLTDFAHTALNQRCPVPVFVDDEGTKAEDVVIIEKGILKGYMHNKETALRFGVKPTGNARAFLFSDEPLIRMRNTTILPRKDRVGDMIASIDDGYYLIRSSNGQADSTSEFMFGIVLGYEIKHGKIGRAIRDTTISGVAFDVLKTVTMISGDMSWICAGMCGKKQPIPVGMGGPAIKCKVNIGGR</sequence>
<dbReference type="SUPFAM" id="SSF111283">
    <property type="entry name" value="Putative modulator of DNA gyrase, PmbA/TldD"/>
    <property type="match status" value="1"/>
</dbReference>
<feature type="domain" description="Metalloprotease TldD/E C-terminal" evidence="6">
    <location>
        <begin position="230"/>
        <end position="455"/>
    </location>
</feature>
<dbReference type="InterPro" id="IPR036059">
    <property type="entry name" value="TldD/PmbA_sf"/>
</dbReference>
<evidence type="ECO:0000259" key="5">
    <source>
        <dbReference type="Pfam" id="PF01523"/>
    </source>
</evidence>
<comment type="caution">
    <text evidence="7">The sequence shown here is derived from an EMBL/GenBank/DDBJ whole genome shotgun (WGS) entry which is preliminary data.</text>
</comment>
<dbReference type="PANTHER" id="PTHR30624:SF0">
    <property type="entry name" value="METALLOPROTEASE SLR0863"/>
    <property type="match status" value="1"/>
</dbReference>
<dbReference type="InterPro" id="IPR002510">
    <property type="entry name" value="Metalloprtase-TldD/E_N"/>
</dbReference>
<evidence type="ECO:0000256" key="1">
    <source>
        <dbReference type="ARBA" id="ARBA00005836"/>
    </source>
</evidence>
<keyword evidence="8" id="KW-1185">Reference proteome</keyword>
<organism evidence="7 8">
    <name type="scientific">candidate division CSSED10-310 bacterium</name>
    <dbReference type="NCBI Taxonomy" id="2855610"/>
    <lineage>
        <taxon>Bacteria</taxon>
        <taxon>Bacteria division CSSED10-310</taxon>
    </lineage>
</organism>
<evidence type="ECO:0000313" key="7">
    <source>
        <dbReference type="EMBL" id="MFC1849027.1"/>
    </source>
</evidence>
<dbReference type="Gene3D" id="3.30.2290.10">
    <property type="entry name" value="PmbA/TldD superfamily"/>
    <property type="match status" value="1"/>
</dbReference>
<evidence type="ECO:0000256" key="2">
    <source>
        <dbReference type="ARBA" id="ARBA00022670"/>
    </source>
</evidence>
<keyword evidence="4" id="KW-0482">Metalloprotease</keyword>
<dbReference type="Pfam" id="PF19289">
    <property type="entry name" value="PmbA_TldD_3rd"/>
    <property type="match status" value="1"/>
</dbReference>
<dbReference type="EMBL" id="JBHPBY010000017">
    <property type="protein sequence ID" value="MFC1849027.1"/>
    <property type="molecule type" value="Genomic_DNA"/>
</dbReference>
<evidence type="ECO:0000259" key="6">
    <source>
        <dbReference type="Pfam" id="PF19289"/>
    </source>
</evidence>
<reference evidence="7 8" key="1">
    <citation type="submission" date="2024-09" db="EMBL/GenBank/DDBJ databases">
        <title>Laminarin stimulates single cell rates of sulfate reduction while oxygen inhibits transcriptomic activity in coastal marine sediment.</title>
        <authorList>
            <person name="Lindsay M."/>
            <person name="Orcutt B."/>
            <person name="Emerson D."/>
            <person name="Stepanauskas R."/>
            <person name="D'Angelo T."/>
        </authorList>
    </citation>
    <scope>NUCLEOTIDE SEQUENCE [LARGE SCALE GENOMIC DNA]</scope>
    <source>
        <strain evidence="7">SAG AM-311-K15</strain>
    </source>
</reference>
<feature type="domain" description="Metalloprotease TldD/E N-terminal" evidence="5">
    <location>
        <begin position="18"/>
        <end position="81"/>
    </location>
</feature>
<dbReference type="PANTHER" id="PTHR30624">
    <property type="entry name" value="UNCHARACTERIZED PROTEIN TLDD AND PMBA"/>
    <property type="match status" value="1"/>
</dbReference>
<keyword evidence="3" id="KW-0378">Hydrolase</keyword>
<dbReference type="InterPro" id="IPR035068">
    <property type="entry name" value="TldD/PmbA_N"/>
</dbReference>
<dbReference type="InterPro" id="IPR051463">
    <property type="entry name" value="Peptidase_U62_metallo"/>
</dbReference>
<name>A0ABV6YS46_UNCC1</name>